<dbReference type="Gene3D" id="3.40.630.190">
    <property type="entry name" value="LCP protein"/>
    <property type="match status" value="1"/>
</dbReference>
<feature type="compositionally biased region" description="Low complexity" evidence="2">
    <location>
        <begin position="376"/>
        <end position="404"/>
    </location>
</feature>
<dbReference type="RefSeq" id="WP_072477737.1">
    <property type="nucleotide sequence ID" value="NZ_FPJG01000006.1"/>
</dbReference>
<keyword evidence="5" id="KW-1185">Reference proteome</keyword>
<dbReference type="PANTHER" id="PTHR33392">
    <property type="entry name" value="POLYISOPRENYL-TEICHOIC ACID--PEPTIDOGLYCAN TEICHOIC ACID TRANSFERASE TAGU"/>
    <property type="match status" value="1"/>
</dbReference>
<dbReference type="InterPro" id="IPR050922">
    <property type="entry name" value="LytR/CpsA/Psr_CW_biosynth"/>
</dbReference>
<name>A0A1K1RVC6_9PSEU</name>
<evidence type="ECO:0000256" key="2">
    <source>
        <dbReference type="SAM" id="MobiDB-lite"/>
    </source>
</evidence>
<dbReference type="InterPro" id="IPR004474">
    <property type="entry name" value="LytR_CpsA_psr"/>
</dbReference>
<accession>A0A1K1RVC6</accession>
<dbReference type="Pfam" id="PF03816">
    <property type="entry name" value="LytR_cpsA_psr"/>
    <property type="match status" value="1"/>
</dbReference>
<reference evidence="5" key="1">
    <citation type="submission" date="2016-11" db="EMBL/GenBank/DDBJ databases">
        <authorList>
            <person name="Varghese N."/>
            <person name="Submissions S."/>
        </authorList>
    </citation>
    <scope>NUCLEOTIDE SEQUENCE [LARGE SCALE GENOMIC DNA]</scope>
    <source>
        <strain evidence="5">DSM 44671</strain>
    </source>
</reference>
<evidence type="ECO:0000256" key="1">
    <source>
        <dbReference type="ARBA" id="ARBA00006068"/>
    </source>
</evidence>
<protein>
    <submittedName>
        <fullName evidence="4">Cell envelope-related function transcriptional attenuator common domain-containing protein</fullName>
    </submittedName>
</protein>
<proteinExistence type="inferred from homology"/>
<gene>
    <name evidence="4" type="ORF">SAMN04489730_4046</name>
</gene>
<evidence type="ECO:0000313" key="5">
    <source>
        <dbReference type="Proteomes" id="UP000182740"/>
    </source>
</evidence>
<dbReference type="PANTHER" id="PTHR33392:SF6">
    <property type="entry name" value="POLYISOPRENYL-TEICHOIC ACID--PEPTIDOGLYCAN TEICHOIC ACID TRANSFERASE TAGU"/>
    <property type="match status" value="1"/>
</dbReference>
<dbReference type="OrthoDB" id="9782542at2"/>
<dbReference type="EMBL" id="FPJG01000006">
    <property type="protein sequence ID" value="SFW76057.1"/>
    <property type="molecule type" value="Genomic_DNA"/>
</dbReference>
<dbReference type="Proteomes" id="UP000182740">
    <property type="component" value="Unassembled WGS sequence"/>
</dbReference>
<dbReference type="NCBIfam" id="TIGR00350">
    <property type="entry name" value="lytR_cpsA_psr"/>
    <property type="match status" value="1"/>
</dbReference>
<evidence type="ECO:0000259" key="3">
    <source>
        <dbReference type="Pfam" id="PF03816"/>
    </source>
</evidence>
<sequence>MLLSSRGRRIGGRVALGVVSALVLGATGYAWSQLSKLDDGLVTADVIPPSSQVGAEDTAPGEPLKAAQNILLVGIDARTDAYGNALPQNVLDALHAGGGEDGGDTTDTMIVVHIPAGGAAATAISIPRDSYVDIADGFGKHKINSAYSRGKNAAMSGLRAQGLAGAQLEVAANEAGARLAIRTVEKFTGLTINHYAAINLAGFDALSQAVGGVEVCLKAPVHDSYSGADFPAGPQTLSGPQALAFVRQRHGLANGDLDRIARQQAFLSGMAKKVLSAGTFADPSKLTALVSAVQGSVVLDRGWDVLSFAQQLRGMSSGAIAFATIPVQSLSLPTPSDGDAVKVDPAQVQQFVRTAISMPAVRASGNDTTGGVKPVAATATPTPASAPASPTQQPATTTAAGCVN</sequence>
<comment type="similarity">
    <text evidence="1">Belongs to the LytR/CpsA/Psr (LCP) family.</text>
</comment>
<feature type="region of interest" description="Disordered" evidence="2">
    <location>
        <begin position="362"/>
        <end position="404"/>
    </location>
</feature>
<feature type="domain" description="Cell envelope-related transcriptional attenuator" evidence="3">
    <location>
        <begin position="106"/>
        <end position="275"/>
    </location>
</feature>
<dbReference type="STRING" id="546364.SAMN04489730_4046"/>
<dbReference type="AlphaFoldDB" id="A0A1K1RVC6"/>
<evidence type="ECO:0000313" key="4">
    <source>
        <dbReference type="EMBL" id="SFW76057.1"/>
    </source>
</evidence>
<organism evidence="4 5">
    <name type="scientific">Amycolatopsis australiensis</name>
    <dbReference type="NCBI Taxonomy" id="546364"/>
    <lineage>
        <taxon>Bacteria</taxon>
        <taxon>Bacillati</taxon>
        <taxon>Actinomycetota</taxon>
        <taxon>Actinomycetes</taxon>
        <taxon>Pseudonocardiales</taxon>
        <taxon>Pseudonocardiaceae</taxon>
        <taxon>Amycolatopsis</taxon>
    </lineage>
</organism>